<dbReference type="Gene3D" id="3.30.565.10">
    <property type="entry name" value="Histidine kinase-like ATPase, C-terminal domain"/>
    <property type="match status" value="1"/>
</dbReference>
<evidence type="ECO:0000256" key="2">
    <source>
        <dbReference type="ARBA" id="ARBA00022840"/>
    </source>
</evidence>
<dbReference type="InterPro" id="IPR003593">
    <property type="entry name" value="AAA+_ATPase"/>
</dbReference>
<proteinExistence type="predicted"/>
<keyword evidence="2" id="KW-0067">ATP-binding</keyword>
<dbReference type="InterPro" id="IPR003439">
    <property type="entry name" value="ABC_transporter-like_ATP-bd"/>
</dbReference>
<organism evidence="4 5">
    <name type="scientific">Streptacidiphilus alkalitolerans</name>
    <dbReference type="NCBI Taxonomy" id="3342712"/>
    <lineage>
        <taxon>Bacteria</taxon>
        <taxon>Bacillati</taxon>
        <taxon>Actinomycetota</taxon>
        <taxon>Actinomycetes</taxon>
        <taxon>Kitasatosporales</taxon>
        <taxon>Streptomycetaceae</taxon>
        <taxon>Streptacidiphilus</taxon>
    </lineage>
</organism>
<evidence type="ECO:0000256" key="1">
    <source>
        <dbReference type="ARBA" id="ARBA00022741"/>
    </source>
</evidence>
<dbReference type="CDD" id="cd03216">
    <property type="entry name" value="ABC_Carb_Monos_I"/>
    <property type="match status" value="1"/>
</dbReference>
<accession>A0ABV6X5V7</accession>
<dbReference type="Pfam" id="PF00005">
    <property type="entry name" value="ABC_tran"/>
    <property type="match status" value="1"/>
</dbReference>
<evidence type="ECO:0000313" key="4">
    <source>
        <dbReference type="EMBL" id="MFC1433701.1"/>
    </source>
</evidence>
<dbReference type="SUPFAM" id="SSF55874">
    <property type="entry name" value="ATPase domain of HSP90 chaperone/DNA topoisomerase II/histidine kinase"/>
    <property type="match status" value="1"/>
</dbReference>
<dbReference type="InterPro" id="IPR027417">
    <property type="entry name" value="P-loop_NTPase"/>
</dbReference>
<dbReference type="PANTHER" id="PTHR43790:SF8">
    <property type="entry name" value="SUGAR ABC TRANSPORTER ATP-BINDING PROTEIN"/>
    <property type="match status" value="1"/>
</dbReference>
<dbReference type="InterPro" id="IPR003594">
    <property type="entry name" value="HATPase_dom"/>
</dbReference>
<dbReference type="PROSITE" id="PS00211">
    <property type="entry name" value="ABC_TRANSPORTER_1"/>
    <property type="match status" value="1"/>
</dbReference>
<reference evidence="4 5" key="1">
    <citation type="submission" date="2024-09" db="EMBL/GenBank/DDBJ databases">
        <authorList>
            <person name="Lee S.D."/>
        </authorList>
    </citation>
    <scope>NUCLEOTIDE SEQUENCE [LARGE SCALE GENOMIC DNA]</scope>
    <source>
        <strain evidence="4 5">N1-3</strain>
    </source>
</reference>
<dbReference type="PROSITE" id="PS50893">
    <property type="entry name" value="ABC_TRANSPORTER_2"/>
    <property type="match status" value="1"/>
</dbReference>
<gene>
    <name evidence="4" type="ORF">ACEZDB_23920</name>
</gene>
<dbReference type="Proteomes" id="UP001592530">
    <property type="component" value="Unassembled WGS sequence"/>
</dbReference>
<dbReference type="Pfam" id="PF13581">
    <property type="entry name" value="HATPase_c_2"/>
    <property type="match status" value="1"/>
</dbReference>
<dbReference type="SMART" id="SM00331">
    <property type="entry name" value="PP2C_SIG"/>
    <property type="match status" value="1"/>
</dbReference>
<dbReference type="InterPro" id="IPR050107">
    <property type="entry name" value="ABC_carbohydrate_import_ATPase"/>
</dbReference>
<dbReference type="InterPro" id="IPR017871">
    <property type="entry name" value="ABC_transporter-like_CS"/>
</dbReference>
<sequence length="616" mass="66236">MVSLASVPLLAVRGISRRFGAVQALRDVDLEINEGEVVALVGDNGAGKSTLVKAIAGVSPPDSGAIEWEGRPVDLHNPLQTQHLGIATVHQDLSLCDNLDTVSNLFIGRELRKFGFFLDEVEMERRCRRLLSDLSARIPSVRIPVGTLSGGQRQAVAIARALIGSPRVVVLDEPTAALGVEQTALVLRLITRLRDQGLGVLLVSHDLDSVRAVADRVEVLRLGRNSGSFDTKYATQEQIISAVTDNHAMAVTLQQSLLPRGLPAQDAVDVAYRYLPAQGAVGGDWFDVIPLPGTRVALVVGDIVGHGMHAAATMGRLRTAVHNFSMLDLPPDDLLAHLDELVARIDKDEAGPNGEASITGATCLYAIYDPVSRCCDLARAGHLPPALVHPDGTVEYLDLPAGPPLGLGGLPFETVHLKLAEGSQLVLYTDGLVEDRNRDIDVGLDLLRTSLSDIGRSPQETCDAVLDALLPAVPKDDIALLVARTRALPADRIAEWEVPFDPAAVAGARAAASRQLAQWGLEEMAFTTELILSELVTNAIRHATGPIQVRLLRERNLICEVSDTSSTSPHLRYAATMDEGGRGLFLVARLSEHWGTRYTPTHKIIWAEQPLPADSE</sequence>
<dbReference type="InterPro" id="IPR036890">
    <property type="entry name" value="HATPase_C_sf"/>
</dbReference>
<dbReference type="InterPro" id="IPR036457">
    <property type="entry name" value="PPM-type-like_dom_sf"/>
</dbReference>
<evidence type="ECO:0000313" key="5">
    <source>
        <dbReference type="Proteomes" id="UP001592530"/>
    </source>
</evidence>
<dbReference type="RefSeq" id="WP_380555871.1">
    <property type="nucleotide sequence ID" value="NZ_JBHEZY010000010.1"/>
</dbReference>
<dbReference type="Gene3D" id="3.40.50.300">
    <property type="entry name" value="P-loop containing nucleotide triphosphate hydrolases"/>
    <property type="match status" value="1"/>
</dbReference>
<dbReference type="InterPro" id="IPR001932">
    <property type="entry name" value="PPM-type_phosphatase-like_dom"/>
</dbReference>
<dbReference type="SUPFAM" id="SSF52540">
    <property type="entry name" value="P-loop containing nucleoside triphosphate hydrolases"/>
    <property type="match status" value="1"/>
</dbReference>
<dbReference type="SUPFAM" id="SSF81606">
    <property type="entry name" value="PP2C-like"/>
    <property type="match status" value="1"/>
</dbReference>
<keyword evidence="1" id="KW-0547">Nucleotide-binding</keyword>
<dbReference type="EMBL" id="JBHEZY010000010">
    <property type="protein sequence ID" value="MFC1433701.1"/>
    <property type="molecule type" value="Genomic_DNA"/>
</dbReference>
<dbReference type="CDD" id="cd16936">
    <property type="entry name" value="HATPase_RsbW-like"/>
    <property type="match status" value="1"/>
</dbReference>
<comment type="caution">
    <text evidence="4">The sequence shown here is derived from an EMBL/GenBank/DDBJ whole genome shotgun (WGS) entry which is preliminary data.</text>
</comment>
<dbReference type="SMART" id="SM00382">
    <property type="entry name" value="AAA"/>
    <property type="match status" value="1"/>
</dbReference>
<dbReference type="Pfam" id="PF07228">
    <property type="entry name" value="SpoIIE"/>
    <property type="match status" value="1"/>
</dbReference>
<feature type="domain" description="ABC transporter" evidence="3">
    <location>
        <begin position="10"/>
        <end position="247"/>
    </location>
</feature>
<evidence type="ECO:0000259" key="3">
    <source>
        <dbReference type="PROSITE" id="PS50893"/>
    </source>
</evidence>
<name>A0ABV6X5V7_9ACTN</name>
<dbReference type="Gene3D" id="3.60.40.10">
    <property type="entry name" value="PPM-type phosphatase domain"/>
    <property type="match status" value="1"/>
</dbReference>
<protein>
    <submittedName>
        <fullName evidence="4">SpoIIE family protein phosphatase</fullName>
    </submittedName>
</protein>
<dbReference type="PANTHER" id="PTHR43790">
    <property type="entry name" value="CARBOHYDRATE TRANSPORT ATP-BINDING PROTEIN MG119-RELATED"/>
    <property type="match status" value="1"/>
</dbReference>